<dbReference type="GO" id="GO:0005737">
    <property type="term" value="C:cytoplasm"/>
    <property type="evidence" value="ECO:0007669"/>
    <property type="project" value="TreeGrafter"/>
</dbReference>
<dbReference type="InterPro" id="IPR040485">
    <property type="entry name" value="XPO1_repeat_3"/>
</dbReference>
<dbReference type="GO" id="GO:0051028">
    <property type="term" value="P:mRNA transport"/>
    <property type="evidence" value="ECO:0007669"/>
    <property type="project" value="UniProtKB-KW"/>
</dbReference>
<dbReference type="RefSeq" id="XP_067802230.1">
    <property type="nucleotide sequence ID" value="XM_067948079.1"/>
</dbReference>
<dbReference type="InterPro" id="IPR013598">
    <property type="entry name" value="Exportin-1/Importin-b-like"/>
</dbReference>
<evidence type="ECO:0000313" key="10">
    <source>
        <dbReference type="Proteomes" id="UP001214638"/>
    </source>
</evidence>
<keyword evidence="10" id="KW-1185">Reference proteome</keyword>
<dbReference type="SMART" id="SM01102">
    <property type="entry name" value="CRM1_C"/>
    <property type="match status" value="1"/>
</dbReference>
<comment type="similarity">
    <text evidence="2">Belongs to the exportin family.</text>
</comment>
<comment type="subcellular location">
    <subcellularLocation>
        <location evidence="1">Nucleus</location>
    </subcellularLocation>
</comment>
<evidence type="ECO:0000256" key="1">
    <source>
        <dbReference type="ARBA" id="ARBA00004123"/>
    </source>
</evidence>
<evidence type="ECO:0000256" key="4">
    <source>
        <dbReference type="ARBA" id="ARBA00022816"/>
    </source>
</evidence>
<evidence type="ECO:0000256" key="2">
    <source>
        <dbReference type="ARBA" id="ARBA00009466"/>
    </source>
</evidence>
<evidence type="ECO:0000313" key="9">
    <source>
        <dbReference type="EMBL" id="KAK2195387.1"/>
    </source>
</evidence>
<dbReference type="GO" id="GO:0005634">
    <property type="term" value="C:nucleus"/>
    <property type="evidence" value="ECO:0007669"/>
    <property type="project" value="UniProtKB-SubCell"/>
</dbReference>
<dbReference type="Proteomes" id="UP001214638">
    <property type="component" value="Unassembled WGS sequence"/>
</dbReference>
<dbReference type="SUPFAM" id="SSF48371">
    <property type="entry name" value="ARM repeat"/>
    <property type="match status" value="1"/>
</dbReference>
<comment type="caution">
    <text evidence="9">The sequence shown here is derived from an EMBL/GenBank/DDBJ whole genome shotgun (WGS) entry which is preliminary data.</text>
</comment>
<proteinExistence type="inferred from homology"/>
<dbReference type="PROSITE" id="PS50166">
    <property type="entry name" value="IMPORTIN_B_NT"/>
    <property type="match status" value="1"/>
</dbReference>
<dbReference type="FunFam" id="1.25.10.10:FF:001255">
    <property type="entry name" value="Exportin 1"/>
    <property type="match status" value="1"/>
</dbReference>
<dbReference type="EMBL" id="JALLKP010000004">
    <property type="protein sequence ID" value="KAK2195387.1"/>
    <property type="molecule type" value="Genomic_DNA"/>
</dbReference>
<dbReference type="Pfam" id="PF18787">
    <property type="entry name" value="CRM1_repeat_3"/>
    <property type="match status" value="1"/>
</dbReference>
<dbReference type="InterPro" id="IPR001494">
    <property type="entry name" value="Importin-beta_N"/>
</dbReference>
<evidence type="ECO:0000256" key="3">
    <source>
        <dbReference type="ARBA" id="ARBA00022448"/>
    </source>
</evidence>
<gene>
    <name evidence="9" type="ORF">BdWA1_003063</name>
</gene>
<dbReference type="PANTHER" id="PTHR11223:SF2">
    <property type="entry name" value="EXPORTIN-1"/>
    <property type="match status" value="1"/>
</dbReference>
<dbReference type="GO" id="GO:0031267">
    <property type="term" value="F:small GTPase binding"/>
    <property type="evidence" value="ECO:0007669"/>
    <property type="project" value="InterPro"/>
</dbReference>
<dbReference type="InterPro" id="IPR045065">
    <property type="entry name" value="XPO1/5"/>
</dbReference>
<dbReference type="InterPro" id="IPR011989">
    <property type="entry name" value="ARM-like"/>
</dbReference>
<keyword evidence="4" id="KW-0509">mRNA transport</keyword>
<dbReference type="InterPro" id="IPR016024">
    <property type="entry name" value="ARM-type_fold"/>
</dbReference>
<dbReference type="Pfam" id="PF08767">
    <property type="entry name" value="CRM1_C"/>
    <property type="match status" value="1"/>
</dbReference>
<dbReference type="GO" id="GO:0000056">
    <property type="term" value="P:ribosomal small subunit export from nucleus"/>
    <property type="evidence" value="ECO:0007669"/>
    <property type="project" value="TreeGrafter"/>
</dbReference>
<protein>
    <recommendedName>
        <fullName evidence="7">Exportin-1</fullName>
    </recommendedName>
</protein>
<keyword evidence="6" id="KW-0539">Nucleus</keyword>
<evidence type="ECO:0000259" key="8">
    <source>
        <dbReference type="PROSITE" id="PS50166"/>
    </source>
</evidence>
<dbReference type="InterPro" id="IPR041235">
    <property type="entry name" value="Exp1_repeat_2"/>
</dbReference>
<accession>A0AAD9UN48</accession>
<dbReference type="InterPro" id="IPR014877">
    <property type="entry name" value="XPO1_C_dom"/>
</dbReference>
<dbReference type="GO" id="GO:0006611">
    <property type="term" value="P:protein export from nucleus"/>
    <property type="evidence" value="ECO:0007669"/>
    <property type="project" value="InterPro"/>
</dbReference>
<dbReference type="Pfam" id="PF18784">
    <property type="entry name" value="CRM1_repeat_2"/>
    <property type="match status" value="1"/>
</dbReference>
<dbReference type="GO" id="GO:0000055">
    <property type="term" value="P:ribosomal large subunit export from nucleus"/>
    <property type="evidence" value="ECO:0007669"/>
    <property type="project" value="TreeGrafter"/>
</dbReference>
<dbReference type="SMART" id="SM00913">
    <property type="entry name" value="IBN_N"/>
    <property type="match status" value="1"/>
</dbReference>
<sequence>MASDFNMNDGLVLLDASRPFDDNMVAILDNVVQAMFESDNAQKREVAHKILEEFRTNPDTWKHVAIILSKSNNSNSKFFALQVLQNCIQTRWNILPPEERAGIKQYVTELVIKLCMDDGVCTREKHFLTKINESLIQIVKREWPDRWTNFISELCKASRVSQNICENNMRLLNMLSEELFDFGEDHMQSKKVQKLMSQMTAEFREIYDLCLFVLTGAIQNPDALRVSLVKQTLTCLAHFLKWIPYGYIFETNSANIVLIDLLLDHFWEPVIYRIECTKCLTEIGSLNLQGPELNALGHRIASMWPKLVKFVSILPNNSLAYDDPQQVPPAMRIFWETFYTQFSLCLTSFLRNFRESVIERDNNNIESVLFVMGRLVLITDVNHEETFKICVDFWHHLANTLVHDLHEYEKRRAAQHGLVIQEEGQMGVQALTQRVDLNTASSPEVARLSVYRPILKQVQAVFIKKMAKPQEVYILYDTDAREVTREYNPNTAEIALYNRMRTTQIILTNILQEETEDIMMKVLEDEMNIARVGNAGNNRDVWDPTLLNRLCYSVGSITGAMEEHVEKRFLVQVIKTLLNICEIKNSTANKAIVAANIMYVVGQYPRFLKSNWRFLNTVLNKLFEFMRETFPGVQQMACEVFLKITSSCKKVIASATGDTGPYINELVSTRDPITQVLDDKLILWFYEGVANVISATDLSVRDQYISLLMERCNSEWEQLLSHCDANCLNMQTTQIWMEVKDKILFQVPTTRGIIQILRINNRVAKATGFSFTKQLLIIYPTMIQMYNVYTLYIQHTIQQFGVACFKHNNINMMHLARRSMLHLLETFIANAPNSAYKHDHNRPEENEQVLKQLVDSVVSTILINYKTSIPETRDHEVLCLVTTLIEKLSSSAAPVLPVIFEQIFDVTLDMVKTDFHSFPDHREQFYEMLQKTTRHVFEGLLQLPPERLGAFIMSLIWAFKHEHPAVAEKGLLIMLDFLKNLVNYDKKQANNSTILLGFCQQYYYTLLKAILGVLTDTLHKSGFRLQTEILKTMIRFVQSGMVDDQGSNLTKVGVMQHLIDLLGRSFSTLHAKQVDAFVVDLFNYSTEKASDASGTMPNSTHFQTLVRDFLLSLKEFGGSGPEFEAIFEHDRQMAIERARQIEMQQNTAIKEVSID</sequence>
<feature type="domain" description="Importin N-terminal" evidence="8">
    <location>
        <begin position="47"/>
        <end position="113"/>
    </location>
</feature>
<name>A0AAD9UN48_9APIC</name>
<evidence type="ECO:0000256" key="6">
    <source>
        <dbReference type="ARBA" id="ARBA00023242"/>
    </source>
</evidence>
<keyword evidence="3" id="KW-0813">Transport</keyword>
<dbReference type="PANTHER" id="PTHR11223">
    <property type="entry name" value="EXPORTIN 1/5"/>
    <property type="match status" value="1"/>
</dbReference>
<dbReference type="Pfam" id="PF08389">
    <property type="entry name" value="Xpo1"/>
    <property type="match status" value="1"/>
</dbReference>
<evidence type="ECO:0000256" key="5">
    <source>
        <dbReference type="ARBA" id="ARBA00022927"/>
    </source>
</evidence>
<evidence type="ECO:0000256" key="7">
    <source>
        <dbReference type="ARBA" id="ARBA00073514"/>
    </source>
</evidence>
<dbReference type="Pfam" id="PF18777">
    <property type="entry name" value="CRM1_repeat"/>
    <property type="match status" value="1"/>
</dbReference>
<dbReference type="GeneID" id="94337360"/>
<dbReference type="KEGG" id="bdw:94337360"/>
<dbReference type="GO" id="GO:0005049">
    <property type="term" value="F:nuclear export signal receptor activity"/>
    <property type="evidence" value="ECO:0007669"/>
    <property type="project" value="InterPro"/>
</dbReference>
<keyword evidence="5" id="KW-0653">Protein transport</keyword>
<organism evidence="9 10">
    <name type="scientific">Babesia duncani</name>
    <dbReference type="NCBI Taxonomy" id="323732"/>
    <lineage>
        <taxon>Eukaryota</taxon>
        <taxon>Sar</taxon>
        <taxon>Alveolata</taxon>
        <taxon>Apicomplexa</taxon>
        <taxon>Aconoidasida</taxon>
        <taxon>Piroplasmida</taxon>
        <taxon>Babesiidae</taxon>
        <taxon>Babesia</taxon>
    </lineage>
</organism>
<dbReference type="AlphaFoldDB" id="A0AAD9UN48"/>
<reference evidence="9" key="1">
    <citation type="journal article" date="2023" name="Nat. Microbiol.">
        <title>Babesia duncani multi-omics identifies virulence factors and drug targets.</title>
        <authorList>
            <person name="Singh P."/>
            <person name="Lonardi S."/>
            <person name="Liang Q."/>
            <person name="Vydyam P."/>
            <person name="Khabirova E."/>
            <person name="Fang T."/>
            <person name="Gihaz S."/>
            <person name="Thekkiniath J."/>
            <person name="Munshi M."/>
            <person name="Abel S."/>
            <person name="Ciampossin L."/>
            <person name="Batugedara G."/>
            <person name="Gupta M."/>
            <person name="Lu X.M."/>
            <person name="Lenz T."/>
            <person name="Chakravarty S."/>
            <person name="Cornillot E."/>
            <person name="Hu Y."/>
            <person name="Ma W."/>
            <person name="Gonzalez L.M."/>
            <person name="Sanchez S."/>
            <person name="Estrada K."/>
            <person name="Sanchez-Flores A."/>
            <person name="Montero E."/>
            <person name="Harb O.S."/>
            <person name="Le Roch K.G."/>
            <person name="Mamoun C.B."/>
        </authorList>
    </citation>
    <scope>NUCLEOTIDE SEQUENCE</scope>
    <source>
        <strain evidence="9">WA1</strain>
    </source>
</reference>
<dbReference type="Gene3D" id="1.25.10.10">
    <property type="entry name" value="Leucine-rich Repeat Variant"/>
    <property type="match status" value="1"/>
</dbReference>
<dbReference type="InterPro" id="IPR041123">
    <property type="entry name" value="CRM1_repeat"/>
</dbReference>
<dbReference type="Pfam" id="PF03810">
    <property type="entry name" value="IBN_N"/>
    <property type="match status" value="1"/>
</dbReference>